<protein>
    <recommendedName>
        <fullName evidence="2">DUF2202 domain-containing protein</fullName>
    </recommendedName>
</protein>
<dbReference type="Gene3D" id="1.20.1260.10">
    <property type="match status" value="1"/>
</dbReference>
<evidence type="ECO:0000259" key="2">
    <source>
        <dbReference type="Pfam" id="PF09968"/>
    </source>
</evidence>
<name>A0A4R2Q896_9RHOB</name>
<evidence type="ECO:0000313" key="4">
    <source>
        <dbReference type="Proteomes" id="UP000294835"/>
    </source>
</evidence>
<evidence type="ECO:0000313" key="3">
    <source>
        <dbReference type="EMBL" id="TCP42945.1"/>
    </source>
</evidence>
<reference evidence="3 4" key="1">
    <citation type="submission" date="2019-03" db="EMBL/GenBank/DDBJ databases">
        <title>Genomic Encyclopedia of Type Strains, Phase IV (KMG-IV): sequencing the most valuable type-strain genomes for metagenomic binning, comparative biology and taxonomic classification.</title>
        <authorList>
            <person name="Goeker M."/>
        </authorList>
    </citation>
    <scope>NUCLEOTIDE SEQUENCE [LARGE SCALE GENOMIC DNA]</scope>
    <source>
        <strain evidence="3 4">DSM 18063</strain>
    </source>
</reference>
<dbReference type="CDD" id="cd01048">
    <property type="entry name" value="Ferritin_like_AB2"/>
    <property type="match status" value="1"/>
</dbReference>
<dbReference type="InterPro" id="IPR009078">
    <property type="entry name" value="Ferritin-like_SF"/>
</dbReference>
<comment type="caution">
    <text evidence="3">The sequence shown here is derived from an EMBL/GenBank/DDBJ whole genome shotgun (WGS) entry which is preliminary data.</text>
</comment>
<proteinExistence type="predicted"/>
<keyword evidence="4" id="KW-1185">Reference proteome</keyword>
<dbReference type="Pfam" id="PF09968">
    <property type="entry name" value="DUF2202"/>
    <property type="match status" value="1"/>
</dbReference>
<evidence type="ECO:0000256" key="1">
    <source>
        <dbReference type="SAM" id="MobiDB-lite"/>
    </source>
</evidence>
<dbReference type="RefSeq" id="WP_165915509.1">
    <property type="nucleotide sequence ID" value="NZ_SLXP01000002.1"/>
</dbReference>
<gene>
    <name evidence="3" type="ORF">EV662_102137</name>
</gene>
<feature type="region of interest" description="Disordered" evidence="1">
    <location>
        <begin position="1"/>
        <end position="24"/>
    </location>
</feature>
<organism evidence="3 4">
    <name type="scientific">Rhodovulum marinum</name>
    <dbReference type="NCBI Taxonomy" id="320662"/>
    <lineage>
        <taxon>Bacteria</taxon>
        <taxon>Pseudomonadati</taxon>
        <taxon>Pseudomonadota</taxon>
        <taxon>Alphaproteobacteria</taxon>
        <taxon>Rhodobacterales</taxon>
        <taxon>Paracoccaceae</taxon>
        <taxon>Rhodovulum</taxon>
    </lineage>
</organism>
<dbReference type="InterPro" id="IPR012347">
    <property type="entry name" value="Ferritin-like"/>
</dbReference>
<dbReference type="EMBL" id="SLXP01000002">
    <property type="protein sequence ID" value="TCP42945.1"/>
    <property type="molecule type" value="Genomic_DNA"/>
</dbReference>
<dbReference type="AlphaFoldDB" id="A0A4R2Q896"/>
<dbReference type="SUPFAM" id="SSF47240">
    <property type="entry name" value="Ferritin-like"/>
    <property type="match status" value="1"/>
</dbReference>
<sequence length="170" mass="17707">MKNGTMRGAGGNGSGRGNTAPGTDTYSDADIASLLFMLEEEKLAGDIYAAFYDQTGLRIFDNIAASEDRHHDALLNQASSLGVDVIEFVSLPAGSYVNPALQAMYDDLLAMGSDSATAALNVGVLIEETDIVDLQDAVASVEGTALADVYGRLLDGSENHLAAFESALGL</sequence>
<accession>A0A4R2Q896</accession>
<dbReference type="InterPro" id="IPR019243">
    <property type="entry name" value="DUF2202"/>
</dbReference>
<dbReference type="Proteomes" id="UP000294835">
    <property type="component" value="Unassembled WGS sequence"/>
</dbReference>
<feature type="compositionally biased region" description="Gly residues" evidence="1">
    <location>
        <begin position="7"/>
        <end position="16"/>
    </location>
</feature>
<feature type="domain" description="DUF2202" evidence="2">
    <location>
        <begin position="31"/>
        <end position="166"/>
    </location>
</feature>